<accession>A0A8D9FHN9</accession>
<sequence>MYNEYLHIYTYNTDVHFINVTHLIHNIPTVPNVLTLYYFPITYPLETYLNKDINYIKLQCNDSPMKAPAFYCKSRYKSHITYVVPTYVPIHIMQHKIKMN</sequence>
<protein>
    <submittedName>
        <fullName evidence="1">Uncharacterized protein</fullName>
    </submittedName>
</protein>
<proteinExistence type="predicted"/>
<name>A0A8D9FHN9_9HEMI</name>
<evidence type="ECO:0000313" key="1">
    <source>
        <dbReference type="EMBL" id="CAG6790646.1"/>
    </source>
</evidence>
<dbReference type="EMBL" id="HBUF01672055">
    <property type="protein sequence ID" value="CAG6790646.1"/>
    <property type="molecule type" value="Transcribed_RNA"/>
</dbReference>
<dbReference type="AlphaFoldDB" id="A0A8D9FHN9"/>
<organism evidence="1">
    <name type="scientific">Cacopsylla melanoneura</name>
    <dbReference type="NCBI Taxonomy" id="428564"/>
    <lineage>
        <taxon>Eukaryota</taxon>
        <taxon>Metazoa</taxon>
        <taxon>Ecdysozoa</taxon>
        <taxon>Arthropoda</taxon>
        <taxon>Hexapoda</taxon>
        <taxon>Insecta</taxon>
        <taxon>Pterygota</taxon>
        <taxon>Neoptera</taxon>
        <taxon>Paraneoptera</taxon>
        <taxon>Hemiptera</taxon>
        <taxon>Sternorrhyncha</taxon>
        <taxon>Psylloidea</taxon>
        <taxon>Psyllidae</taxon>
        <taxon>Psyllinae</taxon>
        <taxon>Cacopsylla</taxon>
    </lineage>
</organism>
<reference evidence="1" key="1">
    <citation type="submission" date="2021-05" db="EMBL/GenBank/DDBJ databases">
        <authorList>
            <person name="Alioto T."/>
            <person name="Alioto T."/>
            <person name="Gomez Garrido J."/>
        </authorList>
    </citation>
    <scope>NUCLEOTIDE SEQUENCE</scope>
</reference>